<evidence type="ECO:0000313" key="1">
    <source>
        <dbReference type="EMBL" id="WSE34570.1"/>
    </source>
</evidence>
<keyword evidence="2" id="KW-1185">Reference proteome</keyword>
<sequence>MIEAAGRKWFLKSIVYNGRILCRKLEQGAVDTFAAHPFAVRISRFGLSRQPRFATFDARIHAVRALPPEDVGPWLVGYAYQAHAGGRTHAAAHALAEAAFAFHDERRELSSALITTAEEWFAATQGPQDCVEAADAARLALDRASKPRIFDFTKPGLSKQEANSIQALVFMTGVRPTPLLWVEVLASTSGYPEGCDEAAPAGQLVEGAHHKPARRILRALARHDLDAVERDLDEFTQAALDSADHEVAASELMKLSKLLLSRQQFWAVLRAIQVLVGLADDRTTSGEVAKLCRRVASATRDPHLTLLAKSLQAHALTHGGSHDHFVQGARLTVNTLAELEDGQYPEIYQDLLWSAYFCFHKLGDYRFALACLTQIDTSLEAVSEVMVRWARYDIYRHIGFSVAEDQLADLRQLAAEEGHIRWLAEIDYLWGGLDTGDGPERATRMLLAAEGFRRAGARGQFARCMAALAEHWIAREDYDSAHVAAVAALNEFTRLKDASQVAGLLFGLAHIGFVTNEIDFDEFERAYRRALVGEVFEHQVTLTIQFLQATRPEHADLVLDQALHVLEAFTDWWSTQAMTSWRAALLSRERALRALTIKASVHANRSAQDIARLVIEGASLGVPAGEPETTPDPQPHHVVADPELAGELADVLSETEAEVGVIDDPKIHLIPLAAPVRVSLVPHDGSADALDLAAVVGVAAGPRPWTWWSQWIGNHRVYHAVLTSAGDCWYEQTDLAELFRAVAAYEDVIPLARNAGEDGDFRDRLRTALGRSPAQEETLARALGKAMIPARLAAHLAEADAGTRLFVQPSPLTVRVPFGLATLPGDAGRILDHAGVNHCPNPRYFTLPCHSGPADGSALVLDPGGRPLLGRTPVSLPVPDDLVHLLARPELPAWTTNVLPNPTPTVATRATLRAVLAEHPVRRMVYAGHVTPADAASPGAGAFVLSDGALTAADWWRDPAQFPAVEELVLIGCDSFGAAATEPLGLTTAALAAGVSRMIASTSPLPNTAGMWNAATEVAQAPPGTSYVDLVQTMQRRRLASWRETGDPRLHPLHWSSFIAVERQIPSTTRTS</sequence>
<organism evidence="1 2">
    <name type="scientific">Amycolatopsis rhabdoformis</name>
    <dbReference type="NCBI Taxonomy" id="1448059"/>
    <lineage>
        <taxon>Bacteria</taxon>
        <taxon>Bacillati</taxon>
        <taxon>Actinomycetota</taxon>
        <taxon>Actinomycetes</taxon>
        <taxon>Pseudonocardiales</taxon>
        <taxon>Pseudonocardiaceae</taxon>
        <taxon>Amycolatopsis</taxon>
    </lineage>
</organism>
<dbReference type="EMBL" id="CP142149">
    <property type="protein sequence ID" value="WSE34570.1"/>
    <property type="molecule type" value="Genomic_DNA"/>
</dbReference>
<name>A0ABZ1IM85_9PSEU</name>
<gene>
    <name evidence="1" type="ORF">VSH64_21200</name>
</gene>
<protein>
    <recommendedName>
        <fullName evidence="3">CHAT domain-containing protein</fullName>
    </recommendedName>
</protein>
<dbReference type="RefSeq" id="WP_326837378.1">
    <property type="nucleotide sequence ID" value="NZ_CP142149.1"/>
</dbReference>
<reference evidence="1 2" key="1">
    <citation type="journal article" date="2015" name="Int. J. Syst. Evol. Microbiol.">
        <title>Amycolatopsis rhabdoformis sp. nov., an actinomycete isolated from a tropical forest soil.</title>
        <authorList>
            <person name="Souza W.R."/>
            <person name="Silva R.E."/>
            <person name="Goodfellow M."/>
            <person name="Busarakam K."/>
            <person name="Figueiro F.S."/>
            <person name="Ferreira D."/>
            <person name="Rodrigues-Filho E."/>
            <person name="Moraes L.A.B."/>
            <person name="Zucchi T.D."/>
        </authorList>
    </citation>
    <scope>NUCLEOTIDE SEQUENCE [LARGE SCALE GENOMIC DNA]</scope>
    <source>
        <strain evidence="1 2">NCIMB 14900</strain>
    </source>
</reference>
<evidence type="ECO:0000313" key="2">
    <source>
        <dbReference type="Proteomes" id="UP001330812"/>
    </source>
</evidence>
<accession>A0ABZ1IM85</accession>
<dbReference type="Proteomes" id="UP001330812">
    <property type="component" value="Chromosome"/>
</dbReference>
<proteinExistence type="predicted"/>
<evidence type="ECO:0008006" key="3">
    <source>
        <dbReference type="Google" id="ProtNLM"/>
    </source>
</evidence>